<evidence type="ECO:0000259" key="10">
    <source>
        <dbReference type="Pfam" id="PF01514"/>
    </source>
</evidence>
<keyword evidence="5 8" id="KW-0564">Palmitate</keyword>
<feature type="region of interest" description="Disordered" evidence="9">
    <location>
        <begin position="266"/>
        <end position="295"/>
    </location>
</feature>
<dbReference type="InterPro" id="IPR003282">
    <property type="entry name" value="T3SS_SctJ"/>
</dbReference>
<dbReference type="PANTHER" id="PTHR30046">
    <property type="entry name" value="FLAGELLAR M-RING PROTEIN"/>
    <property type="match status" value="1"/>
</dbReference>
<evidence type="ECO:0000256" key="8">
    <source>
        <dbReference type="RuleBase" id="RU364102"/>
    </source>
</evidence>
<evidence type="ECO:0000256" key="2">
    <source>
        <dbReference type="ARBA" id="ARBA00009509"/>
    </source>
</evidence>
<dbReference type="InterPro" id="IPR043427">
    <property type="entry name" value="YscJ/FliF"/>
</dbReference>
<evidence type="ECO:0000256" key="7">
    <source>
        <dbReference type="ARBA" id="ARBA00023288"/>
    </source>
</evidence>
<sequence length="295" mass="31534">MSMRAFSTLLLCLLLTGCDERTALHSHLSEQDANEVIAELANKNVEASKQVDKDGLTVLVEPADMNSAVQVLEAAGLPRRSRSSLGEIFRKEGVISTPMEERARYIYALSQELESTLSQIDGVVLARVHVVLPERVAPGEPVQPASASVFIKHTSALDPDSITPRVRNLVASGIPGMADATQNPTKLSVVFVPAAPYQEQRKMAYFGPFLMQADDIGYWRTVTVAASIALLAILTGALYGLYRLWRQGVLVLPRFLEHKLAKPAGAPAAPQGSATPGLFAVKPPGAKPGSNGTAA</sequence>
<feature type="compositionally biased region" description="Low complexity" evidence="9">
    <location>
        <begin position="266"/>
        <end position="277"/>
    </location>
</feature>
<keyword evidence="7 8" id="KW-0449">Lipoprotein</keyword>
<dbReference type="GO" id="GO:0009279">
    <property type="term" value="C:cell outer membrane"/>
    <property type="evidence" value="ECO:0007669"/>
    <property type="project" value="UniProtKB-SubCell"/>
</dbReference>
<dbReference type="InterPro" id="IPR006182">
    <property type="entry name" value="FliF_N_dom"/>
</dbReference>
<dbReference type="AlphaFoldDB" id="A0A120KB39"/>
<dbReference type="EMBL" id="KT582783">
    <property type="protein sequence ID" value="AMD40291.1"/>
    <property type="molecule type" value="Genomic_DNA"/>
</dbReference>
<comment type="subcellular location">
    <subcellularLocation>
        <location evidence="1">Cell outer membrane</location>
        <topology evidence="1">Lipid-anchor</topology>
    </subcellularLocation>
</comment>
<dbReference type="GO" id="GO:0009306">
    <property type="term" value="P:protein secretion"/>
    <property type="evidence" value="ECO:0007669"/>
    <property type="project" value="InterPro"/>
</dbReference>
<keyword evidence="3 8" id="KW-0732">Signal</keyword>
<dbReference type="NCBIfam" id="TIGR02544">
    <property type="entry name" value="III_secr_YscJ"/>
    <property type="match status" value="1"/>
</dbReference>
<comment type="similarity">
    <text evidence="2 8">Belongs to the YscJ lipoprotein family.</text>
</comment>
<organism evidence="11">
    <name type="scientific">Pseudomonas fluorescens</name>
    <dbReference type="NCBI Taxonomy" id="294"/>
    <lineage>
        <taxon>Bacteria</taxon>
        <taxon>Pseudomonadati</taxon>
        <taxon>Pseudomonadota</taxon>
        <taxon>Gammaproteobacteria</taxon>
        <taxon>Pseudomonadales</taxon>
        <taxon>Pseudomonadaceae</taxon>
        <taxon>Pseudomonas</taxon>
    </lineage>
</organism>
<name>A0A120KB39_PSEFL</name>
<evidence type="ECO:0000256" key="3">
    <source>
        <dbReference type="ARBA" id="ARBA00022729"/>
    </source>
</evidence>
<dbReference type="Gene3D" id="3.30.70.1530">
    <property type="entry name" value="Hypothetical protein rpa1041"/>
    <property type="match status" value="1"/>
</dbReference>
<evidence type="ECO:0000256" key="4">
    <source>
        <dbReference type="ARBA" id="ARBA00023136"/>
    </source>
</evidence>
<dbReference type="InterPro" id="IPR045851">
    <property type="entry name" value="AMP-bd_C_sf"/>
</dbReference>
<proteinExistence type="inferred from homology"/>
<evidence type="ECO:0000256" key="1">
    <source>
        <dbReference type="ARBA" id="ARBA00004459"/>
    </source>
</evidence>
<accession>A0A120KB39</accession>
<protein>
    <recommendedName>
        <fullName evidence="8">Lipoprotein</fullName>
    </recommendedName>
</protein>
<keyword evidence="6 8" id="KW-0998">Cell outer membrane</keyword>
<evidence type="ECO:0000256" key="5">
    <source>
        <dbReference type="ARBA" id="ARBA00023139"/>
    </source>
</evidence>
<dbReference type="Gene3D" id="3.30.300.30">
    <property type="match status" value="1"/>
</dbReference>
<keyword evidence="4 8" id="KW-0472">Membrane</keyword>
<evidence type="ECO:0000256" key="9">
    <source>
        <dbReference type="SAM" id="MobiDB-lite"/>
    </source>
</evidence>
<feature type="domain" description="Flagellar M-ring N-terminal" evidence="10">
    <location>
        <begin position="21"/>
        <end position="179"/>
    </location>
</feature>
<evidence type="ECO:0000256" key="6">
    <source>
        <dbReference type="ARBA" id="ARBA00023237"/>
    </source>
</evidence>
<dbReference type="RefSeq" id="WP_134926257.1">
    <property type="nucleotide sequence ID" value="NZ_CP025542.1"/>
</dbReference>
<dbReference type="Pfam" id="PF01514">
    <property type="entry name" value="YscJ_FliF"/>
    <property type="match status" value="1"/>
</dbReference>
<dbReference type="PRINTS" id="PR01338">
    <property type="entry name" value="TYPE3OMKPROT"/>
</dbReference>
<keyword evidence="8" id="KW-0812">Transmembrane</keyword>
<dbReference type="PANTHER" id="PTHR30046:SF2">
    <property type="entry name" value="YOP PROTEINS TRANSLOCATION LIPOPROTEIN J"/>
    <property type="match status" value="1"/>
</dbReference>
<dbReference type="PROSITE" id="PS51257">
    <property type="entry name" value="PROKAR_LIPOPROTEIN"/>
    <property type="match status" value="1"/>
</dbReference>
<keyword evidence="8" id="KW-1133">Transmembrane helix</keyword>
<reference evidence="11" key="1">
    <citation type="submission" date="2015-08" db="EMBL/GenBank/DDBJ databases">
        <title>Identification and characterization of a type III secretion system in Pseudomonas fluorescens 2P24.</title>
        <authorList>
            <person name="Wei H.-L."/>
        </authorList>
    </citation>
    <scope>NUCLEOTIDE SEQUENCE</scope>
    <source>
        <strain evidence="11">2P24</strain>
    </source>
</reference>
<gene>
    <name evidence="11" type="primary">rscJ</name>
</gene>
<evidence type="ECO:0000313" key="11">
    <source>
        <dbReference type="EMBL" id="AMD40291.1"/>
    </source>
</evidence>
<feature type="transmembrane region" description="Helical" evidence="8">
    <location>
        <begin position="218"/>
        <end position="242"/>
    </location>
</feature>